<feature type="binding site" evidence="11">
    <location>
        <position position="174"/>
    </location>
    <ligand>
        <name>Zn(2+)</name>
        <dbReference type="ChEBI" id="CHEBI:29105"/>
        <note>catalytic</note>
    </ligand>
</feature>
<evidence type="ECO:0000256" key="12">
    <source>
        <dbReference type="PIRSR" id="PIRSR000112-1"/>
    </source>
</evidence>
<evidence type="ECO:0000313" key="16">
    <source>
        <dbReference type="Proteomes" id="UP000013307"/>
    </source>
</evidence>
<dbReference type="InterPro" id="IPR016205">
    <property type="entry name" value="Glycerol_DH"/>
</dbReference>
<keyword evidence="5 11" id="KW-0521">NADP</keyword>
<evidence type="ECO:0000256" key="11">
    <source>
        <dbReference type="HAMAP-Rule" id="MF_00497"/>
    </source>
</evidence>
<comment type="similarity">
    <text evidence="11">Belongs to the glycerol-1-phosphate dehydrogenase family.</text>
</comment>
<evidence type="ECO:0000256" key="6">
    <source>
        <dbReference type="ARBA" id="ARBA00023002"/>
    </source>
</evidence>
<comment type="subcellular location">
    <subcellularLocation>
        <location evidence="11">Cytoplasm</location>
    </subcellularLocation>
</comment>
<feature type="binding site" evidence="11 14">
    <location>
        <begin position="100"/>
        <end position="104"/>
    </location>
    <ligand>
        <name>NAD(+)</name>
        <dbReference type="ChEBI" id="CHEBI:57540"/>
    </ligand>
</feature>
<feature type="binding site" evidence="11">
    <location>
        <position position="174"/>
    </location>
    <ligand>
        <name>substrate</name>
    </ligand>
</feature>
<dbReference type="AlphaFoldDB" id="N0BMZ9"/>
<evidence type="ECO:0000313" key="15">
    <source>
        <dbReference type="EMBL" id="AGK61981.1"/>
    </source>
</evidence>
<evidence type="ECO:0000256" key="1">
    <source>
        <dbReference type="ARBA" id="ARBA00022490"/>
    </source>
</evidence>
<comment type="function">
    <text evidence="11">Catalyzes the NAD(P)H-dependent reduction of dihydroxyacetonephosphate (DHAP or glycerone phosphate) to glycerol 1-phosphate (G1P). The G1P thus generated is used as the glycerophosphate backbone of phospholipids in the cellular membranes of Archaea.</text>
</comment>
<keyword evidence="3 11" id="KW-0479">Metal-binding</keyword>
<evidence type="ECO:0000256" key="7">
    <source>
        <dbReference type="ARBA" id="ARBA00023027"/>
    </source>
</evidence>
<comment type="catalytic activity">
    <reaction evidence="11">
        <text>sn-glycerol 1-phosphate + NAD(+) = dihydroxyacetone phosphate + NADH + H(+)</text>
        <dbReference type="Rhea" id="RHEA:21412"/>
        <dbReference type="ChEBI" id="CHEBI:15378"/>
        <dbReference type="ChEBI" id="CHEBI:57540"/>
        <dbReference type="ChEBI" id="CHEBI:57642"/>
        <dbReference type="ChEBI" id="CHEBI:57685"/>
        <dbReference type="ChEBI" id="CHEBI:57945"/>
        <dbReference type="EC" id="1.1.1.261"/>
    </reaction>
</comment>
<gene>
    <name evidence="11" type="primary">egsA</name>
    <name evidence="15" type="ORF">Asulf_02016</name>
</gene>
<sequence>MKRKIKREFLNSVDLPLFVELGEGPRKYIWDIIDELNLSSVYIIAGRTSYEVAGRKIAERINEFITGTHFVKEGGMDEVKKLTVDLVYHDIDCVMGIGGGKVLDVAKVFSSELNVPFISVPTVASHDGIASPIASFKEDGKPVSVTAKPPTAVIADLIILKHSPIRLLKSGYGDLISNTVAVKDWHLSKEVTGEDYNEISASMAALPAKLMLDSAEKLDFRNLAHLEMLVRGLILSGVAISIAGSSRPASGSEHRFSHALDYLGYSNATHGEKVALGSIIMEYLHEKHYGNGDWERIRFSLERIQAPTTAKEVGLTKEQILEALMLAKKIRRKRYSILEDVNPDKEDFEVVLTKTGIV</sequence>
<dbReference type="PANTHER" id="PTHR43616">
    <property type="entry name" value="GLYCEROL DEHYDROGENASE"/>
    <property type="match status" value="1"/>
</dbReference>
<dbReference type="CDD" id="cd08173">
    <property type="entry name" value="Gro1PDH"/>
    <property type="match status" value="1"/>
</dbReference>
<comment type="pathway">
    <text evidence="11">Membrane lipid metabolism; glycerophospholipid metabolism.</text>
</comment>
<dbReference type="InterPro" id="IPR023002">
    <property type="entry name" value="G1P_dehydrogenase_arc"/>
</dbReference>
<proteinExistence type="inferred from homology"/>
<dbReference type="Proteomes" id="UP000013307">
    <property type="component" value="Chromosome"/>
</dbReference>
<keyword evidence="1 11" id="KW-0963">Cytoplasm</keyword>
<dbReference type="Gene3D" id="1.20.1090.10">
    <property type="entry name" value="Dehydroquinate synthase-like - alpha domain"/>
    <property type="match status" value="1"/>
</dbReference>
<keyword evidence="2 11" id="KW-0444">Lipid biosynthesis</keyword>
<dbReference type="EMBL" id="CP005290">
    <property type="protein sequence ID" value="AGK61981.1"/>
    <property type="molecule type" value="Genomic_DNA"/>
</dbReference>
<evidence type="ECO:0000256" key="3">
    <source>
        <dbReference type="ARBA" id="ARBA00022723"/>
    </source>
</evidence>
<feature type="binding site" evidence="11">
    <location>
        <position position="270"/>
    </location>
    <ligand>
        <name>Zn(2+)</name>
        <dbReference type="ChEBI" id="CHEBI:29105"/>
        <note>catalytic</note>
    </ligand>
</feature>
<evidence type="ECO:0000256" key="4">
    <source>
        <dbReference type="ARBA" id="ARBA00022833"/>
    </source>
</evidence>
<feature type="binding site" evidence="12">
    <location>
        <position position="174"/>
    </location>
    <ligand>
        <name>glycerol</name>
        <dbReference type="ChEBI" id="CHEBI:17754"/>
    </ligand>
</feature>
<evidence type="ECO:0000256" key="14">
    <source>
        <dbReference type="PIRSR" id="PIRSR000112-3"/>
    </source>
</evidence>
<dbReference type="GO" id="GO:0106357">
    <property type="term" value="F:glycerol-1-phosphate dehydrogenase (NAD+) activity"/>
    <property type="evidence" value="ECO:0007669"/>
    <property type="project" value="RHEA"/>
</dbReference>
<evidence type="ECO:0000256" key="10">
    <source>
        <dbReference type="ARBA" id="ARBA00023264"/>
    </source>
</evidence>
<dbReference type="HOGENOM" id="CLU_038362_0_0_2"/>
<dbReference type="RefSeq" id="WP_015591577.1">
    <property type="nucleotide sequence ID" value="NC_021169.1"/>
</dbReference>
<evidence type="ECO:0000256" key="8">
    <source>
        <dbReference type="ARBA" id="ARBA00023098"/>
    </source>
</evidence>
<keyword evidence="4 11" id="KW-0862">Zinc</keyword>
<dbReference type="STRING" id="387631.Asulf_02016"/>
<dbReference type="InterPro" id="IPR032837">
    <property type="entry name" value="G1PDH"/>
</dbReference>
<reference evidence="15 16" key="1">
    <citation type="journal article" date="2013" name="Genome Announc.">
        <title>Complete Genome Sequence of the Thermophilic and Facultatively Chemolithoautotrophic Sulfate Reducer Archaeoglobus sulfaticallidus Strain PM70-1T.</title>
        <authorList>
            <person name="Stokke R."/>
            <person name="Hocking W.P."/>
            <person name="Steinsbu B.O."/>
            <person name="Steen I.H."/>
        </authorList>
    </citation>
    <scope>NUCLEOTIDE SEQUENCE [LARGE SCALE GENOMIC DNA]</scope>
    <source>
        <strain evidence="15">PM70-1</strain>
    </source>
</reference>
<protein>
    <recommendedName>
        <fullName evidence="11">Glycerol-1-phosphate dehydrogenase [NAD(P)+]</fullName>
        <shortName evidence="11">G1P dehydrogenase</shortName>
        <shortName evidence="11">G1PDH</shortName>
        <ecNumber evidence="11">1.1.1.261</ecNumber>
    </recommendedName>
    <alternativeName>
        <fullName evidence="11">Enantiomeric glycerophosphate synthase</fullName>
    </alternativeName>
    <alternativeName>
        <fullName evidence="11">sn-glycerol-1-phosphate dehydrogenase</fullName>
    </alternativeName>
</protein>
<keyword evidence="16" id="KW-1185">Reference proteome</keyword>
<name>N0BMZ9_9EURY</name>
<keyword evidence="8 11" id="KW-0443">Lipid metabolism</keyword>
<dbReference type="Pfam" id="PF13685">
    <property type="entry name" value="Fe-ADH_2"/>
    <property type="match status" value="1"/>
</dbReference>
<feature type="binding site" evidence="11">
    <location>
        <position position="258"/>
    </location>
    <ligand>
        <name>substrate</name>
    </ligand>
</feature>
<dbReference type="UniPathway" id="UPA00940"/>
<keyword evidence="7 11" id="KW-0520">NAD</keyword>
<evidence type="ECO:0000256" key="13">
    <source>
        <dbReference type="PIRSR" id="PIRSR000112-2"/>
    </source>
</evidence>
<keyword evidence="9 11" id="KW-0594">Phospholipid biosynthesis</keyword>
<dbReference type="GO" id="GO:0106358">
    <property type="term" value="F:glycerol-1-phosphate dehydrogenase (NADP+) activity"/>
    <property type="evidence" value="ECO:0007669"/>
    <property type="project" value="RHEA"/>
</dbReference>
<dbReference type="PIRSF" id="PIRSF000112">
    <property type="entry name" value="Glycerol_dehydrogenase"/>
    <property type="match status" value="1"/>
</dbReference>
<feature type="binding site" evidence="12">
    <location>
        <position position="254"/>
    </location>
    <ligand>
        <name>glycerol</name>
        <dbReference type="ChEBI" id="CHEBI:17754"/>
    </ligand>
</feature>
<feature type="binding site" evidence="11 14">
    <location>
        <position position="131"/>
    </location>
    <ligand>
        <name>NAD(+)</name>
        <dbReference type="ChEBI" id="CHEBI:57540"/>
    </ligand>
</feature>
<keyword evidence="10 11" id="KW-1208">Phospholipid metabolism</keyword>
<evidence type="ECO:0000256" key="2">
    <source>
        <dbReference type="ARBA" id="ARBA00022516"/>
    </source>
</evidence>
<dbReference type="GO" id="GO:0008654">
    <property type="term" value="P:phospholipid biosynthetic process"/>
    <property type="evidence" value="ECO:0007669"/>
    <property type="project" value="UniProtKB-KW"/>
</dbReference>
<dbReference type="GO" id="GO:0006650">
    <property type="term" value="P:glycerophospholipid metabolic process"/>
    <property type="evidence" value="ECO:0007669"/>
    <property type="project" value="UniProtKB-UniRule"/>
</dbReference>
<dbReference type="GO" id="GO:0046872">
    <property type="term" value="F:metal ion binding"/>
    <property type="evidence" value="ECO:0007669"/>
    <property type="project" value="UniProtKB-KW"/>
</dbReference>
<evidence type="ECO:0000256" key="5">
    <source>
        <dbReference type="ARBA" id="ARBA00022857"/>
    </source>
</evidence>
<dbReference type="Gene3D" id="3.40.50.1970">
    <property type="match status" value="1"/>
</dbReference>
<dbReference type="HAMAP" id="MF_00497_A">
    <property type="entry name" value="G1P_dehydrogenase_A"/>
    <property type="match status" value="1"/>
</dbReference>
<feature type="binding site" evidence="11 14">
    <location>
        <begin position="122"/>
        <end position="125"/>
    </location>
    <ligand>
        <name>NAD(+)</name>
        <dbReference type="ChEBI" id="CHEBI:57540"/>
    </ligand>
</feature>
<feature type="binding site" evidence="12">
    <location>
        <position position="270"/>
    </location>
    <ligand>
        <name>glycerol</name>
        <dbReference type="ChEBI" id="CHEBI:17754"/>
    </ligand>
</feature>
<dbReference type="GO" id="GO:0005737">
    <property type="term" value="C:cytoplasm"/>
    <property type="evidence" value="ECO:0007669"/>
    <property type="project" value="UniProtKB-SubCell"/>
</dbReference>
<dbReference type="SUPFAM" id="SSF56796">
    <property type="entry name" value="Dehydroquinate synthase-like"/>
    <property type="match status" value="1"/>
</dbReference>
<organism evidence="15 16">
    <name type="scientific">Archaeoglobus sulfaticallidus PM70-1</name>
    <dbReference type="NCBI Taxonomy" id="387631"/>
    <lineage>
        <taxon>Archaea</taxon>
        <taxon>Methanobacteriati</taxon>
        <taxon>Methanobacteriota</taxon>
        <taxon>Archaeoglobi</taxon>
        <taxon>Archaeoglobales</taxon>
        <taxon>Archaeoglobaceae</taxon>
        <taxon>Archaeoglobus</taxon>
    </lineage>
</organism>
<dbReference type="EC" id="1.1.1.261" evidence="11"/>
<keyword evidence="6 11" id="KW-0560">Oxidoreductase</keyword>
<accession>N0BMZ9</accession>
<feature type="binding site" evidence="13">
    <location>
        <position position="127"/>
    </location>
    <ligand>
        <name>glycerol</name>
        <dbReference type="ChEBI" id="CHEBI:17754"/>
    </ligand>
</feature>
<dbReference type="KEGG" id="ast:Asulf_02016"/>
<feature type="binding site" evidence="11">
    <location>
        <position position="127"/>
    </location>
    <ligand>
        <name>substrate</name>
    </ligand>
</feature>
<dbReference type="OrthoDB" id="8656at2157"/>
<comment type="cofactor">
    <cofactor evidence="11 12">
        <name>Zn(2+)</name>
        <dbReference type="ChEBI" id="CHEBI:29105"/>
    </cofactor>
    <text evidence="11 12">Binds 1 zinc ion per subunit.</text>
</comment>
<evidence type="ECO:0000256" key="9">
    <source>
        <dbReference type="ARBA" id="ARBA00023209"/>
    </source>
</evidence>
<comment type="catalytic activity">
    <reaction evidence="11">
        <text>sn-glycerol 1-phosphate + NADP(+) = dihydroxyacetone phosphate + NADPH + H(+)</text>
        <dbReference type="Rhea" id="RHEA:21416"/>
        <dbReference type="ChEBI" id="CHEBI:15378"/>
        <dbReference type="ChEBI" id="CHEBI:57642"/>
        <dbReference type="ChEBI" id="CHEBI:57685"/>
        <dbReference type="ChEBI" id="CHEBI:57783"/>
        <dbReference type="ChEBI" id="CHEBI:58349"/>
        <dbReference type="EC" id="1.1.1.261"/>
    </reaction>
</comment>
<dbReference type="eggNOG" id="arCOG00982">
    <property type="taxonomic scope" value="Archaea"/>
</dbReference>
<feature type="binding site" evidence="11">
    <location>
        <position position="254"/>
    </location>
    <ligand>
        <name>Zn(2+)</name>
        <dbReference type="ChEBI" id="CHEBI:29105"/>
        <note>catalytic</note>
    </ligand>
</feature>
<dbReference type="GeneID" id="15393650"/>
<dbReference type="PANTHER" id="PTHR43616:SF5">
    <property type="entry name" value="GLYCEROL DEHYDROGENASE 1"/>
    <property type="match status" value="1"/>
</dbReference>